<dbReference type="Proteomes" id="UP000256253">
    <property type="component" value="Unassembled WGS sequence"/>
</dbReference>
<dbReference type="FunFam" id="3.40.50.720:FF:000033">
    <property type="entry name" value="Adenylyltransferase and sulfurtransferase MOCS3"/>
    <property type="match status" value="1"/>
</dbReference>
<dbReference type="GO" id="GO:0008641">
    <property type="term" value="F:ubiquitin-like modifier activating enzyme activity"/>
    <property type="evidence" value="ECO:0007669"/>
    <property type="project" value="InterPro"/>
</dbReference>
<keyword evidence="2" id="KW-0547">Nucleotide-binding</keyword>
<accession>A0A3D9V189</accession>
<evidence type="ECO:0000313" key="6">
    <source>
        <dbReference type="Proteomes" id="UP000256253"/>
    </source>
</evidence>
<evidence type="ECO:0000313" key="5">
    <source>
        <dbReference type="EMBL" id="REF31944.1"/>
    </source>
</evidence>
<dbReference type="CDD" id="cd00158">
    <property type="entry name" value="RHOD"/>
    <property type="match status" value="1"/>
</dbReference>
<comment type="caution">
    <text evidence="5">The sequence shown here is derived from an EMBL/GenBank/DDBJ whole genome shotgun (WGS) entry which is preliminary data.</text>
</comment>
<evidence type="ECO:0000256" key="3">
    <source>
        <dbReference type="ARBA" id="ARBA00022840"/>
    </source>
</evidence>
<evidence type="ECO:0000259" key="4">
    <source>
        <dbReference type="PROSITE" id="PS50206"/>
    </source>
</evidence>
<reference evidence="5 6" key="1">
    <citation type="submission" date="2018-08" db="EMBL/GenBank/DDBJ databases">
        <title>Sequencing the genomes of 1000 actinobacteria strains.</title>
        <authorList>
            <person name="Klenk H.-P."/>
        </authorList>
    </citation>
    <scope>NUCLEOTIDE SEQUENCE [LARGE SCALE GENOMIC DNA]</scope>
    <source>
        <strain evidence="5 6">DSM 22967</strain>
    </source>
</reference>
<dbReference type="Pfam" id="PF00899">
    <property type="entry name" value="ThiF"/>
    <property type="match status" value="1"/>
</dbReference>
<dbReference type="OrthoDB" id="9804286at2"/>
<evidence type="ECO:0000256" key="2">
    <source>
        <dbReference type="ARBA" id="ARBA00022741"/>
    </source>
</evidence>
<dbReference type="Gene3D" id="3.40.50.720">
    <property type="entry name" value="NAD(P)-binding Rossmann-like Domain"/>
    <property type="match status" value="1"/>
</dbReference>
<dbReference type="InterPro" id="IPR036873">
    <property type="entry name" value="Rhodanese-like_dom_sf"/>
</dbReference>
<dbReference type="InterPro" id="IPR001763">
    <property type="entry name" value="Rhodanese-like_dom"/>
</dbReference>
<dbReference type="GO" id="GO:0008146">
    <property type="term" value="F:sulfotransferase activity"/>
    <property type="evidence" value="ECO:0007669"/>
    <property type="project" value="TreeGrafter"/>
</dbReference>
<dbReference type="InterPro" id="IPR035985">
    <property type="entry name" value="Ubiquitin-activating_enz"/>
</dbReference>
<dbReference type="Gene3D" id="3.40.250.10">
    <property type="entry name" value="Rhodanese-like domain"/>
    <property type="match status" value="1"/>
</dbReference>
<keyword evidence="3" id="KW-0067">ATP-binding</keyword>
<dbReference type="RefSeq" id="WP_115923712.1">
    <property type="nucleotide sequence ID" value="NZ_QTUA01000001.1"/>
</dbReference>
<keyword evidence="1 5" id="KW-0808">Transferase</keyword>
<dbReference type="SUPFAM" id="SSF52821">
    <property type="entry name" value="Rhodanese/Cell cycle control phosphatase"/>
    <property type="match status" value="1"/>
</dbReference>
<sequence>MDVEAPGEPVAPAPLRPEQLERYARHLSLAQVGPAGQRRLLDARVLVVGAGGLAAPVLQYLAAAGVGTITVVDDDRVELSNLQRQVVHGTADVGSAKVDSAARAVAALNPDVRVVAVPERLAASNVVVLCADQDVVVDATDNFATRFLLNDACVLLGLPLVWAAISQFDGQLTVWSPGEGPCLRCLFPVAPDPSAAPSCAVAGVLGVLPGMLGAAQAVEALKLVLGAGQPLIGRLAVFDALAFQWSQLPIAADPRCPVCGPDAEPVVIRDETPPDEPAPVPLIGVVEAAASWATGGIRLIDVRTAAERDEAAVEGSEWLALDDIRKGAVPPASGSVSASGESGDRTLVLMCRSGARSAEAVRLLADRGIAARSLDGGILAWSAAVDPSLQVG</sequence>
<dbReference type="PANTHER" id="PTHR10953">
    <property type="entry name" value="UBIQUITIN-ACTIVATING ENZYME E1"/>
    <property type="match status" value="1"/>
</dbReference>
<dbReference type="GO" id="GO:0005524">
    <property type="term" value="F:ATP binding"/>
    <property type="evidence" value="ECO:0007669"/>
    <property type="project" value="UniProtKB-KW"/>
</dbReference>
<dbReference type="SUPFAM" id="SSF69572">
    <property type="entry name" value="Activating enzymes of the ubiquitin-like proteins"/>
    <property type="match status" value="1"/>
</dbReference>
<dbReference type="InterPro" id="IPR000594">
    <property type="entry name" value="ThiF_NAD_FAD-bd"/>
</dbReference>
<gene>
    <name evidence="5" type="ORF">DFJ65_3035</name>
</gene>
<evidence type="ECO:0000256" key="1">
    <source>
        <dbReference type="ARBA" id="ARBA00022679"/>
    </source>
</evidence>
<organism evidence="5 6">
    <name type="scientific">Calidifontibacter indicus</name>
    <dbReference type="NCBI Taxonomy" id="419650"/>
    <lineage>
        <taxon>Bacteria</taxon>
        <taxon>Bacillati</taxon>
        <taxon>Actinomycetota</taxon>
        <taxon>Actinomycetes</taxon>
        <taxon>Micrococcales</taxon>
        <taxon>Dermacoccaceae</taxon>
        <taxon>Calidifontibacter</taxon>
    </lineage>
</organism>
<dbReference type="NCBIfam" id="NF004281">
    <property type="entry name" value="PRK05690.1"/>
    <property type="match status" value="1"/>
</dbReference>
<keyword evidence="5" id="KW-0548">Nucleotidyltransferase</keyword>
<dbReference type="InterPro" id="IPR045886">
    <property type="entry name" value="ThiF/MoeB/HesA"/>
</dbReference>
<name>A0A3D9V189_9MICO</name>
<protein>
    <submittedName>
        <fullName evidence="5">Adenylyltransferase/sulfurtransferase</fullName>
    </submittedName>
</protein>
<dbReference type="EMBL" id="QTUA01000001">
    <property type="protein sequence ID" value="REF31944.1"/>
    <property type="molecule type" value="Genomic_DNA"/>
</dbReference>
<dbReference type="SMART" id="SM00450">
    <property type="entry name" value="RHOD"/>
    <property type="match status" value="1"/>
</dbReference>
<dbReference type="GO" id="GO:0016779">
    <property type="term" value="F:nucleotidyltransferase activity"/>
    <property type="evidence" value="ECO:0007669"/>
    <property type="project" value="UniProtKB-KW"/>
</dbReference>
<dbReference type="PANTHER" id="PTHR10953:SF102">
    <property type="entry name" value="ADENYLYLTRANSFERASE AND SULFURTRANSFERASE MOCS3"/>
    <property type="match status" value="1"/>
</dbReference>
<feature type="domain" description="Rhodanese" evidence="4">
    <location>
        <begin position="293"/>
        <end position="390"/>
    </location>
</feature>
<keyword evidence="6" id="KW-1185">Reference proteome</keyword>
<dbReference type="GO" id="GO:0005829">
    <property type="term" value="C:cytosol"/>
    <property type="evidence" value="ECO:0007669"/>
    <property type="project" value="TreeGrafter"/>
</dbReference>
<dbReference type="Pfam" id="PF00581">
    <property type="entry name" value="Rhodanese"/>
    <property type="match status" value="1"/>
</dbReference>
<dbReference type="GO" id="GO:0004792">
    <property type="term" value="F:thiosulfate-cyanide sulfurtransferase activity"/>
    <property type="evidence" value="ECO:0007669"/>
    <property type="project" value="TreeGrafter"/>
</dbReference>
<dbReference type="AlphaFoldDB" id="A0A3D9V189"/>
<proteinExistence type="predicted"/>
<dbReference type="CDD" id="cd00757">
    <property type="entry name" value="ThiF_MoeB_HesA_family"/>
    <property type="match status" value="1"/>
</dbReference>
<dbReference type="PROSITE" id="PS50206">
    <property type="entry name" value="RHODANESE_3"/>
    <property type="match status" value="1"/>
</dbReference>